<proteinExistence type="predicted"/>
<evidence type="ECO:0000313" key="4">
    <source>
        <dbReference type="Proteomes" id="UP000823561"/>
    </source>
</evidence>
<feature type="non-terminal residue" evidence="3">
    <location>
        <position position="1"/>
    </location>
</feature>
<comment type="caution">
    <text evidence="3">The sequence shown here is derived from an EMBL/GenBank/DDBJ whole genome shotgun (WGS) entry which is preliminary data.</text>
</comment>
<keyword evidence="1" id="KW-0472">Membrane</keyword>
<organism evidence="3 4">
    <name type="scientific">Alosa alosa</name>
    <name type="common">allis shad</name>
    <dbReference type="NCBI Taxonomy" id="278164"/>
    <lineage>
        <taxon>Eukaryota</taxon>
        <taxon>Metazoa</taxon>
        <taxon>Chordata</taxon>
        <taxon>Craniata</taxon>
        <taxon>Vertebrata</taxon>
        <taxon>Euteleostomi</taxon>
        <taxon>Actinopterygii</taxon>
        <taxon>Neopterygii</taxon>
        <taxon>Teleostei</taxon>
        <taxon>Clupei</taxon>
        <taxon>Clupeiformes</taxon>
        <taxon>Clupeoidei</taxon>
        <taxon>Clupeidae</taxon>
        <taxon>Alosa</taxon>
    </lineage>
</organism>
<feature type="transmembrane region" description="Helical" evidence="1">
    <location>
        <begin position="75"/>
        <end position="95"/>
    </location>
</feature>
<evidence type="ECO:0000256" key="2">
    <source>
        <dbReference type="SAM" id="SignalP"/>
    </source>
</evidence>
<reference evidence="3" key="1">
    <citation type="submission" date="2020-10" db="EMBL/GenBank/DDBJ databases">
        <title>Chromosome-scale genome assembly of the Allis shad, Alosa alosa.</title>
        <authorList>
            <person name="Margot Z."/>
            <person name="Christophe K."/>
            <person name="Cabau C."/>
            <person name="Louis A."/>
            <person name="Berthelot C."/>
            <person name="Parey E."/>
            <person name="Roest Crollius H."/>
            <person name="Montfort J."/>
            <person name="Robinson-Rechavi M."/>
            <person name="Bucao C."/>
            <person name="Bouchez O."/>
            <person name="Gislard M."/>
            <person name="Lluch J."/>
            <person name="Milhes M."/>
            <person name="Lampietro C."/>
            <person name="Lopez Roques C."/>
            <person name="Donnadieu C."/>
            <person name="Braasch I."/>
            <person name="Desvignes T."/>
            <person name="Postlethwait J."/>
            <person name="Bobe J."/>
            <person name="Guiguen Y."/>
        </authorList>
    </citation>
    <scope>NUCLEOTIDE SEQUENCE</scope>
    <source>
        <strain evidence="3">M-15738</strain>
        <tissue evidence="3">Blood</tissue>
    </source>
</reference>
<keyword evidence="1" id="KW-1133">Transmembrane helix</keyword>
<sequence length="132" mass="13707">LPFSFILLLSFSSPLLLCPPFPSSSPPPPPLLSSPSLSSLPLLLSSSSFSSPLLLCPPFPSSSPLLSSSSSPLLILYYISVIMALGGVALNALLYEITQAVSSSGRPNKNTGREECGSLGPGEKCLLCDIGR</sequence>
<protein>
    <submittedName>
        <fullName evidence="3">Uncharacterized protein</fullName>
    </submittedName>
</protein>
<dbReference type="EMBL" id="JADWDJ010000016">
    <property type="protein sequence ID" value="KAG5268472.1"/>
    <property type="molecule type" value="Genomic_DNA"/>
</dbReference>
<gene>
    <name evidence="3" type="ORF">AALO_G00212960</name>
</gene>
<feature type="signal peptide" evidence="2">
    <location>
        <begin position="1"/>
        <end position="17"/>
    </location>
</feature>
<dbReference type="Proteomes" id="UP000823561">
    <property type="component" value="Chromosome 16"/>
</dbReference>
<keyword evidence="2" id="KW-0732">Signal</keyword>
<dbReference type="AlphaFoldDB" id="A0AAV6G340"/>
<evidence type="ECO:0000313" key="3">
    <source>
        <dbReference type="EMBL" id="KAG5268472.1"/>
    </source>
</evidence>
<keyword evidence="1" id="KW-0812">Transmembrane</keyword>
<evidence type="ECO:0000256" key="1">
    <source>
        <dbReference type="SAM" id="Phobius"/>
    </source>
</evidence>
<keyword evidence="4" id="KW-1185">Reference proteome</keyword>
<feature type="chain" id="PRO_5043775587" evidence="2">
    <location>
        <begin position="18"/>
        <end position="132"/>
    </location>
</feature>
<name>A0AAV6G340_9TELE</name>
<accession>A0AAV6G340</accession>